<dbReference type="SUPFAM" id="SSF46689">
    <property type="entry name" value="Homeodomain-like"/>
    <property type="match status" value="1"/>
</dbReference>
<dbReference type="STRING" id="1223523.H340_01879"/>
<name>M3BR71_STRM1</name>
<dbReference type="GO" id="GO:0003700">
    <property type="term" value="F:DNA-binding transcription factor activity"/>
    <property type="evidence" value="ECO:0007669"/>
    <property type="project" value="TreeGrafter"/>
</dbReference>
<evidence type="ECO:0000259" key="5">
    <source>
        <dbReference type="PROSITE" id="PS50977"/>
    </source>
</evidence>
<feature type="DNA-binding region" description="H-T-H motif" evidence="4">
    <location>
        <begin position="61"/>
        <end position="80"/>
    </location>
</feature>
<sequence>MSVGIIAGQGDPTASMTLLWKGEDARPARKAPGPKPGLTVDAIVEAAVAVADEAASAAGLSMRTVAERLGCSSMALYTYVPGKAELLDLMYDRVHAELPIDRAAGDDWRTEVTTWASELKEFCLRHPWVLQVSYARPVLGPHEQAVLEALLRALSGARLEAGALRAVVSSLFHFVHGSARTTAEARRAAAVTGVADRDWWTARVTLLNELAPDFADRFPLSTRLASARTPPAADGDPTDTWERETDRVFAAGLAVLLDGIEAAAGSPSAEAGAGR</sequence>
<evidence type="ECO:0000313" key="7">
    <source>
        <dbReference type="Proteomes" id="UP000011740"/>
    </source>
</evidence>
<feature type="domain" description="HTH tetR-type" evidence="5">
    <location>
        <begin position="37"/>
        <end position="98"/>
    </location>
</feature>
<dbReference type="SUPFAM" id="SSF48498">
    <property type="entry name" value="Tetracyclin repressor-like, C-terminal domain"/>
    <property type="match status" value="1"/>
</dbReference>
<dbReference type="EMBL" id="AORZ01000003">
    <property type="protein sequence ID" value="EMF02210.1"/>
    <property type="molecule type" value="Genomic_DNA"/>
</dbReference>
<dbReference type="eggNOG" id="COG1309">
    <property type="taxonomic scope" value="Bacteria"/>
</dbReference>
<reference evidence="6 7" key="1">
    <citation type="journal article" date="2013" name="Genome Announc.">
        <title>Whole-Genome Shotgun Assembly and Analysis of the Genome of Streptomyces mobaraensis DSM 40847, a Strain for Industrial Production of Microbial Transglutaminase.</title>
        <authorList>
            <person name="Yang H."/>
            <person name="He T."/>
            <person name="Wu W."/>
            <person name="Zhu W."/>
            <person name="Lu B."/>
            <person name="Sun W."/>
        </authorList>
    </citation>
    <scope>NUCLEOTIDE SEQUENCE [LARGE SCALE GENOMIC DNA]</scope>
    <source>
        <strain evidence="6 7">DSM 40847</strain>
    </source>
</reference>
<organism evidence="6 7">
    <name type="scientific">Streptomyces mobaraensis (strain ATCC 29032 / DSM 40847 / JCM 4168 / NBRC 13819 / NCIMB 11159 / IPCR 16-22)</name>
    <dbReference type="NCBI Taxonomy" id="1223523"/>
    <lineage>
        <taxon>Bacteria</taxon>
        <taxon>Bacillati</taxon>
        <taxon>Actinomycetota</taxon>
        <taxon>Actinomycetes</taxon>
        <taxon>Kitasatosporales</taxon>
        <taxon>Streptomycetaceae</taxon>
        <taxon>Streptomyces</taxon>
    </lineage>
</organism>
<evidence type="ECO:0000256" key="4">
    <source>
        <dbReference type="PROSITE-ProRule" id="PRU00335"/>
    </source>
</evidence>
<evidence type="ECO:0000256" key="3">
    <source>
        <dbReference type="ARBA" id="ARBA00023163"/>
    </source>
</evidence>
<gene>
    <name evidence="6" type="ORF">H340_01879</name>
</gene>
<dbReference type="AlphaFoldDB" id="M3BR71"/>
<dbReference type="InterPro" id="IPR009057">
    <property type="entry name" value="Homeodomain-like_sf"/>
</dbReference>
<dbReference type="GO" id="GO:0000976">
    <property type="term" value="F:transcription cis-regulatory region binding"/>
    <property type="evidence" value="ECO:0007669"/>
    <property type="project" value="TreeGrafter"/>
</dbReference>
<accession>M3BR71</accession>
<dbReference type="Proteomes" id="UP000011740">
    <property type="component" value="Unassembled WGS sequence"/>
</dbReference>
<dbReference type="PANTHER" id="PTHR30055">
    <property type="entry name" value="HTH-TYPE TRANSCRIPTIONAL REGULATOR RUTR"/>
    <property type="match status" value="1"/>
</dbReference>
<comment type="caution">
    <text evidence="6">The sequence shown here is derived from an EMBL/GenBank/DDBJ whole genome shotgun (WGS) entry which is preliminary data.</text>
</comment>
<dbReference type="PROSITE" id="PS50977">
    <property type="entry name" value="HTH_TETR_2"/>
    <property type="match status" value="1"/>
</dbReference>
<dbReference type="PANTHER" id="PTHR30055:SF151">
    <property type="entry name" value="TRANSCRIPTIONAL REGULATORY PROTEIN"/>
    <property type="match status" value="1"/>
</dbReference>
<evidence type="ECO:0000256" key="1">
    <source>
        <dbReference type="ARBA" id="ARBA00023015"/>
    </source>
</evidence>
<keyword evidence="3" id="KW-0804">Transcription</keyword>
<proteinExistence type="predicted"/>
<dbReference type="InterPro" id="IPR004111">
    <property type="entry name" value="Repressor_TetR_C"/>
</dbReference>
<dbReference type="GO" id="GO:0045892">
    <property type="term" value="P:negative regulation of DNA-templated transcription"/>
    <property type="evidence" value="ECO:0007669"/>
    <property type="project" value="InterPro"/>
</dbReference>
<keyword evidence="1" id="KW-0805">Transcription regulation</keyword>
<dbReference type="PATRIC" id="fig|1223523.3.peg.379"/>
<dbReference type="InterPro" id="IPR036271">
    <property type="entry name" value="Tet_transcr_reg_TetR-rel_C_sf"/>
</dbReference>
<keyword evidence="2 4" id="KW-0238">DNA-binding</keyword>
<dbReference type="Gene3D" id="1.10.357.10">
    <property type="entry name" value="Tetracycline Repressor, domain 2"/>
    <property type="match status" value="1"/>
</dbReference>
<dbReference type="Gene3D" id="1.10.10.60">
    <property type="entry name" value="Homeodomain-like"/>
    <property type="match status" value="1"/>
</dbReference>
<dbReference type="InterPro" id="IPR050109">
    <property type="entry name" value="HTH-type_TetR-like_transc_reg"/>
</dbReference>
<evidence type="ECO:0000313" key="6">
    <source>
        <dbReference type="EMBL" id="EMF02210.1"/>
    </source>
</evidence>
<evidence type="ECO:0000256" key="2">
    <source>
        <dbReference type="ARBA" id="ARBA00023125"/>
    </source>
</evidence>
<dbReference type="Pfam" id="PF02909">
    <property type="entry name" value="TetR_C_1"/>
    <property type="match status" value="1"/>
</dbReference>
<protein>
    <submittedName>
        <fullName evidence="6">TetR family transcriptional regulator</fullName>
    </submittedName>
</protein>
<dbReference type="InterPro" id="IPR001647">
    <property type="entry name" value="HTH_TetR"/>
</dbReference>